<evidence type="ECO:0000313" key="3">
    <source>
        <dbReference type="Proteomes" id="UP000479000"/>
    </source>
</evidence>
<protein>
    <submittedName>
        <fullName evidence="2">Uncharacterized protein</fullName>
    </submittedName>
</protein>
<feature type="compositionally biased region" description="Polar residues" evidence="1">
    <location>
        <begin position="1"/>
        <end position="12"/>
    </location>
</feature>
<evidence type="ECO:0000313" key="2">
    <source>
        <dbReference type="EMBL" id="CAA9996466.1"/>
    </source>
</evidence>
<name>A0A6H5G2D9_9HEMI</name>
<accession>A0A6H5G2D9</accession>
<dbReference type="EMBL" id="CADCXU010004660">
    <property type="protein sequence ID" value="CAA9996466.1"/>
    <property type="molecule type" value="Genomic_DNA"/>
</dbReference>
<feature type="region of interest" description="Disordered" evidence="1">
    <location>
        <begin position="1"/>
        <end position="29"/>
    </location>
</feature>
<sequence length="221" mass="25250">MDFNASGKSSSAIRHWPGRRHPLRKTTNRLQHNLQRKWIEERLKGQEQKDECQPAPSFTSSTAHMEEATTAKSGKTRPRIGRARARANMGEMADYFDPRVKGWNLPSEETPLIQNREHLPLETGGPRPDRRPICLPHEQSHRRSGRHRWWNGGASASLRSEANVELVLRWDQEAGTPQTAHDFGSVPWAGSIRECASCLYRKHGFLAPPPFWHHFGLTSQK</sequence>
<feature type="compositionally biased region" description="Basic residues" evidence="1">
    <location>
        <begin position="16"/>
        <end position="27"/>
    </location>
</feature>
<keyword evidence="3" id="KW-1185">Reference proteome</keyword>
<dbReference type="Proteomes" id="UP000479000">
    <property type="component" value="Unassembled WGS sequence"/>
</dbReference>
<reference evidence="2 3" key="1">
    <citation type="submission" date="2020-02" db="EMBL/GenBank/DDBJ databases">
        <authorList>
            <person name="Ferguson B K."/>
        </authorList>
    </citation>
    <scope>NUCLEOTIDE SEQUENCE [LARGE SCALE GENOMIC DNA]</scope>
</reference>
<organism evidence="2 3">
    <name type="scientific">Nesidiocoris tenuis</name>
    <dbReference type="NCBI Taxonomy" id="355587"/>
    <lineage>
        <taxon>Eukaryota</taxon>
        <taxon>Metazoa</taxon>
        <taxon>Ecdysozoa</taxon>
        <taxon>Arthropoda</taxon>
        <taxon>Hexapoda</taxon>
        <taxon>Insecta</taxon>
        <taxon>Pterygota</taxon>
        <taxon>Neoptera</taxon>
        <taxon>Paraneoptera</taxon>
        <taxon>Hemiptera</taxon>
        <taxon>Heteroptera</taxon>
        <taxon>Panheteroptera</taxon>
        <taxon>Cimicomorpha</taxon>
        <taxon>Miridae</taxon>
        <taxon>Dicyphina</taxon>
        <taxon>Nesidiocoris</taxon>
    </lineage>
</organism>
<evidence type="ECO:0000256" key="1">
    <source>
        <dbReference type="SAM" id="MobiDB-lite"/>
    </source>
</evidence>
<gene>
    <name evidence="2" type="ORF">NTEN_LOCUS2980</name>
</gene>
<dbReference type="AlphaFoldDB" id="A0A6H5G2D9"/>
<proteinExistence type="predicted"/>
<feature type="region of interest" description="Disordered" evidence="1">
    <location>
        <begin position="44"/>
        <end position="80"/>
    </location>
</feature>